<reference evidence="1 2" key="1">
    <citation type="submission" date="2013-01" db="EMBL/GenBank/DDBJ databases">
        <authorList>
            <person name="Harkins D.M."/>
            <person name="Durkin A.S."/>
            <person name="Brinkac L.M."/>
            <person name="Haft D.H."/>
            <person name="Selengut J.D."/>
            <person name="Sanka R."/>
            <person name="DePew J."/>
            <person name="Purushe J."/>
            <person name="Matthias M.A."/>
            <person name="Vinetz J.M."/>
            <person name="Sutton G.G."/>
            <person name="Nierman W.C."/>
            <person name="Fouts D.E."/>
        </authorList>
    </citation>
    <scope>NUCLEOTIDE SEQUENCE [LARGE SCALE GENOMIC DNA]</scope>
    <source>
        <strain evidence="1 2">ZUN179</strain>
    </source>
</reference>
<dbReference type="Proteomes" id="UP000012160">
    <property type="component" value="Unassembled WGS sequence"/>
</dbReference>
<comment type="caution">
    <text evidence="1">The sequence shown here is derived from an EMBL/GenBank/DDBJ whole genome shotgun (WGS) entry which is preliminary data.</text>
</comment>
<name>M6ULT3_9LEPT</name>
<protein>
    <recommendedName>
        <fullName evidence="3">HNH endonuclease domain protein</fullName>
    </recommendedName>
</protein>
<organism evidence="1 2">
    <name type="scientific">Leptospira santarosai str. ZUN179</name>
    <dbReference type="NCBI Taxonomy" id="1049985"/>
    <lineage>
        <taxon>Bacteria</taxon>
        <taxon>Pseudomonadati</taxon>
        <taxon>Spirochaetota</taxon>
        <taxon>Spirochaetia</taxon>
        <taxon>Leptospirales</taxon>
        <taxon>Leptospiraceae</taxon>
        <taxon>Leptospira</taxon>
    </lineage>
</organism>
<evidence type="ECO:0000313" key="1">
    <source>
        <dbReference type="EMBL" id="EMO43776.1"/>
    </source>
</evidence>
<dbReference type="AlphaFoldDB" id="M6ULT3"/>
<evidence type="ECO:0008006" key="3">
    <source>
        <dbReference type="Google" id="ProtNLM"/>
    </source>
</evidence>
<sequence length="53" mass="5884">MHVARLGLDDPAIIDEGNILVLCNHCHSLFHPGSRVYNWFLAGLNRGVQLAKT</sequence>
<proteinExistence type="predicted"/>
<accession>M6ULT3</accession>
<evidence type="ECO:0000313" key="2">
    <source>
        <dbReference type="Proteomes" id="UP000012160"/>
    </source>
</evidence>
<dbReference type="EMBL" id="AHOQ02000048">
    <property type="protein sequence ID" value="EMO43776.1"/>
    <property type="molecule type" value="Genomic_DNA"/>
</dbReference>
<gene>
    <name evidence="1" type="ORF">LEP1GSC187_0509</name>
</gene>